<dbReference type="AlphaFoldDB" id="A0AAN8NXX7"/>
<reference evidence="1 2" key="1">
    <citation type="submission" date="2023-10" db="EMBL/GenBank/DDBJ databases">
        <title>Genomes of two closely related lineages of the louse Polyplax serrata with different host specificities.</title>
        <authorList>
            <person name="Martinu J."/>
            <person name="Tarabai H."/>
            <person name="Stefka J."/>
            <person name="Hypsa V."/>
        </authorList>
    </citation>
    <scope>NUCLEOTIDE SEQUENCE [LARGE SCALE GENOMIC DNA]</scope>
    <source>
        <strain evidence="1">HR10_N</strain>
    </source>
</reference>
<evidence type="ECO:0000313" key="2">
    <source>
        <dbReference type="Proteomes" id="UP001372834"/>
    </source>
</evidence>
<dbReference type="EMBL" id="JAWJWE010000039">
    <property type="protein sequence ID" value="KAK6620825.1"/>
    <property type="molecule type" value="Genomic_DNA"/>
</dbReference>
<evidence type="ECO:0000313" key="1">
    <source>
        <dbReference type="EMBL" id="KAK6620825.1"/>
    </source>
</evidence>
<gene>
    <name evidence="1" type="ORF">RUM43_011121</name>
</gene>
<protein>
    <submittedName>
        <fullName evidence="1">Uncharacterized protein</fullName>
    </submittedName>
</protein>
<proteinExistence type="predicted"/>
<organism evidence="1 2">
    <name type="scientific">Polyplax serrata</name>
    <name type="common">Common mouse louse</name>
    <dbReference type="NCBI Taxonomy" id="468196"/>
    <lineage>
        <taxon>Eukaryota</taxon>
        <taxon>Metazoa</taxon>
        <taxon>Ecdysozoa</taxon>
        <taxon>Arthropoda</taxon>
        <taxon>Hexapoda</taxon>
        <taxon>Insecta</taxon>
        <taxon>Pterygota</taxon>
        <taxon>Neoptera</taxon>
        <taxon>Paraneoptera</taxon>
        <taxon>Psocodea</taxon>
        <taxon>Troctomorpha</taxon>
        <taxon>Phthiraptera</taxon>
        <taxon>Anoplura</taxon>
        <taxon>Polyplacidae</taxon>
        <taxon>Polyplax</taxon>
    </lineage>
</organism>
<sequence>MRPPSNEPAGFGIDITNLQNNPAYMMCQRLAGRGIVRVVGRCKDAQENNNLEAHFKNYNESRLQNNYFDDL</sequence>
<name>A0AAN8NXX7_POLSC</name>
<comment type="caution">
    <text evidence="1">The sequence shown here is derived from an EMBL/GenBank/DDBJ whole genome shotgun (WGS) entry which is preliminary data.</text>
</comment>
<accession>A0AAN8NXX7</accession>
<dbReference type="Proteomes" id="UP001372834">
    <property type="component" value="Unassembled WGS sequence"/>
</dbReference>